<dbReference type="InterPro" id="IPR004300">
    <property type="entry name" value="Glyco_hydro_57_N"/>
</dbReference>
<protein>
    <submittedName>
        <fullName evidence="7">Glycosyltransferase involved in cell wall biosynthesis</fullName>
    </submittedName>
</protein>
<evidence type="ECO:0000313" key="7">
    <source>
        <dbReference type="EMBL" id="MBM7693304.1"/>
    </source>
</evidence>
<evidence type="ECO:0000256" key="2">
    <source>
        <dbReference type="ARBA" id="ARBA00023277"/>
    </source>
</evidence>
<sequence length="754" mass="85540">MLITFEKSIRSYYEKAGIRRLPFIKRLEEEFSLLIKLLENAKADHPIHVSISGLLLELLAKPQFQVEFQDYIKTKKTENVWTRYGWTTPLPALLELSGAKKLIPAATAYSLFPMSLIQTSSGMEYQIQKSSKILTELFQASPKSFYYPYGNYLPGLDRQLYEKGFIYSFINENAFHLRKPDTNEEGYVYSPHGIIMVPYKIYSKEDMLIVHSGGSHPLLYLKSSELKTFMKEEYDHFLDESNYRIWVAGKTSSEHKEITKSYFSYTYNDMPAGQNLFPDSAADLLIKSFSMEREFEHSSEADKKKMGNDWSLFIDGLLTSEQAHNSHPLSADKNNQNGYASQPAGPAHKLNILMLTWEFPPHIIGGLSRHVYGLAKAMSDNGHHLHVLTVRQKGFDEYEVMDNISVHRITPVTSGEASFLDWVTCLNVAMTDKIREICDRESIDIIHAHDWLVAAAALTTALDDMALAVTIHSTEYGRNSGIYSELQKKIHYQEQQLISKADKVIVCSEYMKQELKTVFRCEDKKLVMLPNGITEEEVISQSDIDITRYGADEGIPIVYSWGRAVKEKGIQTLIKAAALLKNKHLKLHIIVSGKGPYLPFLKNLAIEEGVQDDITFTGYVTDDERNRILKHSAAAVFPSYYEPFGIVALEAMAAAKPVIAARTGGLQSIFKHKEEGLLFKPGNPAQLAEMIEFLLTNPAEAERIAEQGKRAALHLYNWSKIGSETEAVFRDILLERYSMRGDPDENEYKTVKDT</sequence>
<comment type="similarity">
    <text evidence="1 3">Belongs to the glycosyl hydrolase 57 family.</text>
</comment>
<feature type="domain" description="Glycosyl transferase family 1" evidence="4">
    <location>
        <begin position="548"/>
        <end position="710"/>
    </location>
</feature>
<evidence type="ECO:0000259" key="4">
    <source>
        <dbReference type="Pfam" id="PF00534"/>
    </source>
</evidence>
<dbReference type="Pfam" id="PF13439">
    <property type="entry name" value="Glyco_transf_4"/>
    <property type="match status" value="1"/>
</dbReference>
<reference evidence="7 8" key="1">
    <citation type="submission" date="2021-01" db="EMBL/GenBank/DDBJ databases">
        <title>Genomic Encyclopedia of Type Strains, Phase IV (KMG-IV): sequencing the most valuable type-strain genomes for metagenomic binning, comparative biology and taxonomic classification.</title>
        <authorList>
            <person name="Goeker M."/>
        </authorList>
    </citation>
    <scope>NUCLEOTIDE SEQUENCE [LARGE SCALE GENOMIC DNA]</scope>
    <source>
        <strain evidence="7 8">DSM 105482</strain>
    </source>
</reference>
<evidence type="ECO:0000259" key="5">
    <source>
        <dbReference type="Pfam" id="PF03065"/>
    </source>
</evidence>
<dbReference type="RefSeq" id="WP_204544005.1">
    <property type="nucleotide sequence ID" value="NZ_JAFBFI010000011.1"/>
</dbReference>
<keyword evidence="8" id="KW-1185">Reference proteome</keyword>
<organism evidence="7 8">
    <name type="scientific">Peribacillus deserti</name>
    <dbReference type="NCBI Taxonomy" id="673318"/>
    <lineage>
        <taxon>Bacteria</taxon>
        <taxon>Bacillati</taxon>
        <taxon>Bacillota</taxon>
        <taxon>Bacilli</taxon>
        <taxon>Bacillales</taxon>
        <taxon>Bacillaceae</taxon>
        <taxon>Peribacillus</taxon>
    </lineage>
</organism>
<dbReference type="InterPro" id="IPR001296">
    <property type="entry name" value="Glyco_trans_1"/>
</dbReference>
<gene>
    <name evidence="7" type="ORF">JOC77_002744</name>
</gene>
<dbReference type="Gene3D" id="3.40.50.2000">
    <property type="entry name" value="Glycogen Phosphorylase B"/>
    <property type="match status" value="2"/>
</dbReference>
<dbReference type="InterPro" id="IPR028098">
    <property type="entry name" value="Glyco_trans_4-like_N"/>
</dbReference>
<dbReference type="CDD" id="cd03801">
    <property type="entry name" value="GT4_PimA-like"/>
    <property type="match status" value="1"/>
</dbReference>
<name>A0ABS2QKR5_9BACI</name>
<dbReference type="Proteomes" id="UP000823486">
    <property type="component" value="Unassembled WGS sequence"/>
</dbReference>
<dbReference type="InterPro" id="IPR050194">
    <property type="entry name" value="Glycosyltransferase_grp1"/>
</dbReference>
<dbReference type="InterPro" id="IPR027291">
    <property type="entry name" value="Glyco_hydro_38_N_sf"/>
</dbReference>
<proteinExistence type="inferred from homology"/>
<dbReference type="Gene3D" id="3.20.110.10">
    <property type="entry name" value="Glycoside hydrolase 38, N terminal domain"/>
    <property type="match status" value="1"/>
</dbReference>
<accession>A0ABS2QKR5</accession>
<dbReference type="EMBL" id="JAFBFI010000011">
    <property type="protein sequence ID" value="MBM7693304.1"/>
    <property type="molecule type" value="Genomic_DNA"/>
</dbReference>
<evidence type="ECO:0000259" key="6">
    <source>
        <dbReference type="Pfam" id="PF13439"/>
    </source>
</evidence>
<dbReference type="Pfam" id="PF00534">
    <property type="entry name" value="Glycos_transf_1"/>
    <property type="match status" value="1"/>
</dbReference>
<keyword evidence="2 3" id="KW-0119">Carbohydrate metabolism</keyword>
<evidence type="ECO:0000313" key="8">
    <source>
        <dbReference type="Proteomes" id="UP000823486"/>
    </source>
</evidence>
<evidence type="ECO:0000256" key="1">
    <source>
        <dbReference type="ARBA" id="ARBA00006821"/>
    </source>
</evidence>
<comment type="caution">
    <text evidence="7">The sequence shown here is derived from an EMBL/GenBank/DDBJ whole genome shotgun (WGS) entry which is preliminary data.</text>
</comment>
<dbReference type="SUPFAM" id="SSF53756">
    <property type="entry name" value="UDP-Glycosyltransferase/glycogen phosphorylase"/>
    <property type="match status" value="1"/>
</dbReference>
<dbReference type="InterPro" id="IPR011330">
    <property type="entry name" value="Glyco_hydro/deAcase_b/a-brl"/>
</dbReference>
<dbReference type="Pfam" id="PF03065">
    <property type="entry name" value="Glyco_hydro_57"/>
    <property type="match status" value="1"/>
</dbReference>
<feature type="domain" description="Glycoside hydrolase family 57 N-terminal" evidence="5">
    <location>
        <begin position="38"/>
        <end position="185"/>
    </location>
</feature>
<feature type="domain" description="Glycosyltransferase subfamily 4-like N-terminal" evidence="6">
    <location>
        <begin position="364"/>
        <end position="536"/>
    </location>
</feature>
<dbReference type="PANTHER" id="PTHR45947:SF3">
    <property type="entry name" value="SULFOQUINOVOSYL TRANSFERASE SQD2"/>
    <property type="match status" value="1"/>
</dbReference>
<dbReference type="SUPFAM" id="SSF88713">
    <property type="entry name" value="Glycoside hydrolase/deacetylase"/>
    <property type="match status" value="1"/>
</dbReference>
<evidence type="ECO:0000256" key="3">
    <source>
        <dbReference type="RuleBase" id="RU361196"/>
    </source>
</evidence>
<dbReference type="PANTHER" id="PTHR45947">
    <property type="entry name" value="SULFOQUINOVOSYL TRANSFERASE SQD2"/>
    <property type="match status" value="1"/>
</dbReference>